<protein>
    <submittedName>
        <fullName evidence="2">Transposase</fullName>
    </submittedName>
</protein>
<dbReference type="GO" id="GO:0006313">
    <property type="term" value="P:DNA transposition"/>
    <property type="evidence" value="ECO:0007669"/>
    <property type="project" value="InterPro"/>
</dbReference>
<gene>
    <name evidence="2" type="ORF">EV211_1861</name>
</gene>
<reference evidence="2 3" key="1">
    <citation type="submission" date="2019-03" db="EMBL/GenBank/DDBJ databases">
        <title>Genomic Encyclopedia of Type Strains, Phase IV (KMG-IV): sequencing the most valuable type-strain genomes for metagenomic binning, comparative biology and taxonomic classification.</title>
        <authorList>
            <person name="Goeker M."/>
        </authorList>
    </citation>
    <scope>NUCLEOTIDE SEQUENCE [LARGE SCALE GENOMIC DNA]</scope>
    <source>
        <strain evidence="2 3">DSM 28287</strain>
    </source>
</reference>
<dbReference type="EMBL" id="SNXO01000086">
    <property type="protein sequence ID" value="TDP43715.1"/>
    <property type="molecule type" value="Genomic_DNA"/>
</dbReference>
<keyword evidence="1" id="KW-0175">Coiled coil</keyword>
<feature type="coiled-coil region" evidence="1">
    <location>
        <begin position="63"/>
        <end position="90"/>
    </location>
</feature>
<dbReference type="Gene3D" id="1.10.10.60">
    <property type="entry name" value="Homeodomain-like"/>
    <property type="match status" value="1"/>
</dbReference>
<evidence type="ECO:0000256" key="1">
    <source>
        <dbReference type="SAM" id="Coils"/>
    </source>
</evidence>
<dbReference type="RefSeq" id="WP_133529403.1">
    <property type="nucleotide sequence ID" value="NZ_SNXO01000086.1"/>
</dbReference>
<sequence length="96" mass="11294">MPRRYSSEFKKDALQYVRDHPDIDMRVCAEYLGMPYDTLYGWYKMDRREQSGCDTIDAGASKLSDEEKENIRLRRELRDTKDALEVLKKAISILGK</sequence>
<evidence type="ECO:0000313" key="3">
    <source>
        <dbReference type="Proteomes" id="UP000295500"/>
    </source>
</evidence>
<dbReference type="Proteomes" id="UP000295500">
    <property type="component" value="Unassembled WGS sequence"/>
</dbReference>
<dbReference type="InterPro" id="IPR009057">
    <property type="entry name" value="Homeodomain-like_sf"/>
</dbReference>
<dbReference type="AlphaFoldDB" id="A0A4R6Q058"/>
<name>A0A4R6Q058_9FIRM</name>
<dbReference type="GO" id="GO:0003677">
    <property type="term" value="F:DNA binding"/>
    <property type="evidence" value="ECO:0007669"/>
    <property type="project" value="InterPro"/>
</dbReference>
<dbReference type="SUPFAM" id="SSF46689">
    <property type="entry name" value="Homeodomain-like"/>
    <property type="match status" value="1"/>
</dbReference>
<keyword evidence="3" id="KW-1185">Reference proteome</keyword>
<accession>A0A4R6Q058</accession>
<comment type="caution">
    <text evidence="2">The sequence shown here is derived from an EMBL/GenBank/DDBJ whole genome shotgun (WGS) entry which is preliminary data.</text>
</comment>
<dbReference type="OrthoDB" id="9813731at2"/>
<dbReference type="GO" id="GO:0004803">
    <property type="term" value="F:transposase activity"/>
    <property type="evidence" value="ECO:0007669"/>
    <property type="project" value="InterPro"/>
</dbReference>
<evidence type="ECO:0000313" key="2">
    <source>
        <dbReference type="EMBL" id="TDP43715.1"/>
    </source>
</evidence>
<organism evidence="2 3">
    <name type="scientific">Aminicella lysinilytica</name>
    <dbReference type="NCBI Taxonomy" id="433323"/>
    <lineage>
        <taxon>Bacteria</taxon>
        <taxon>Bacillati</taxon>
        <taxon>Bacillota</taxon>
        <taxon>Clostridia</taxon>
        <taxon>Peptostreptococcales</taxon>
        <taxon>Anaerovoracaceae</taxon>
        <taxon>Aminicella</taxon>
    </lineage>
</organism>
<dbReference type="InterPro" id="IPR002514">
    <property type="entry name" value="Transposase_8"/>
</dbReference>
<dbReference type="Pfam" id="PF01527">
    <property type="entry name" value="HTH_Tnp_1"/>
    <property type="match status" value="1"/>
</dbReference>
<proteinExistence type="predicted"/>